<protein>
    <submittedName>
        <fullName evidence="1">Uncharacterized protein</fullName>
    </submittedName>
</protein>
<accession>A0AAV7J0V0</accession>
<sequence length="91" mass="10524">MEYDVRMHRMKGMKSDSLWSLQIFKIPLCIDGEKGKGKEGRGIQEFKEKENKCTFRASLVGTLSLSLSFLVPEFQMEKYDPDLLSFIPVVF</sequence>
<name>A0AAV7J0V0_COTGL</name>
<comment type="caution">
    <text evidence="1">The sequence shown here is derived from an EMBL/GenBank/DDBJ whole genome shotgun (WGS) entry which is preliminary data.</text>
</comment>
<keyword evidence="2" id="KW-1185">Reference proteome</keyword>
<gene>
    <name evidence="1" type="ORF">KQX54_020024</name>
</gene>
<dbReference type="Proteomes" id="UP000826195">
    <property type="component" value="Unassembled WGS sequence"/>
</dbReference>
<evidence type="ECO:0000313" key="2">
    <source>
        <dbReference type="Proteomes" id="UP000826195"/>
    </source>
</evidence>
<organism evidence="1 2">
    <name type="scientific">Cotesia glomerata</name>
    <name type="common">Lepidopteran parasitic wasp</name>
    <name type="synonym">Apanteles glomeratus</name>
    <dbReference type="NCBI Taxonomy" id="32391"/>
    <lineage>
        <taxon>Eukaryota</taxon>
        <taxon>Metazoa</taxon>
        <taxon>Ecdysozoa</taxon>
        <taxon>Arthropoda</taxon>
        <taxon>Hexapoda</taxon>
        <taxon>Insecta</taxon>
        <taxon>Pterygota</taxon>
        <taxon>Neoptera</taxon>
        <taxon>Endopterygota</taxon>
        <taxon>Hymenoptera</taxon>
        <taxon>Apocrita</taxon>
        <taxon>Ichneumonoidea</taxon>
        <taxon>Braconidae</taxon>
        <taxon>Microgastrinae</taxon>
        <taxon>Cotesia</taxon>
    </lineage>
</organism>
<proteinExistence type="predicted"/>
<evidence type="ECO:0000313" key="1">
    <source>
        <dbReference type="EMBL" id="KAH0561904.1"/>
    </source>
</evidence>
<dbReference type="AlphaFoldDB" id="A0AAV7J0V0"/>
<reference evidence="1 2" key="1">
    <citation type="journal article" date="2021" name="J. Hered.">
        <title>A chromosome-level genome assembly of the parasitoid wasp, Cotesia glomerata (Hymenoptera: Braconidae).</title>
        <authorList>
            <person name="Pinto B.J."/>
            <person name="Weis J.J."/>
            <person name="Gamble T."/>
            <person name="Ode P.J."/>
            <person name="Paul R."/>
            <person name="Zaspel J.M."/>
        </authorList>
    </citation>
    <scope>NUCLEOTIDE SEQUENCE [LARGE SCALE GENOMIC DNA]</scope>
    <source>
        <strain evidence="1">CgM1</strain>
    </source>
</reference>
<dbReference type="EMBL" id="JAHXZJ010000374">
    <property type="protein sequence ID" value="KAH0561904.1"/>
    <property type="molecule type" value="Genomic_DNA"/>
</dbReference>